<dbReference type="RefSeq" id="WP_057249648.1">
    <property type="nucleotide sequence ID" value="NZ_CYZI01000002.1"/>
</dbReference>
<feature type="chain" id="PRO_5008016845" evidence="2">
    <location>
        <begin position="21"/>
        <end position="854"/>
    </location>
</feature>
<proteinExistence type="predicted"/>
<accession>A0A173ZG09</accession>
<keyword evidence="2" id="KW-0732">Signal</keyword>
<dbReference type="Proteomes" id="UP000095333">
    <property type="component" value="Unassembled WGS sequence"/>
</dbReference>
<organism evidence="3 4">
    <name type="scientific">Phocaeicola vulgatus</name>
    <name type="common">Bacteroides vulgatus</name>
    <dbReference type="NCBI Taxonomy" id="821"/>
    <lineage>
        <taxon>Bacteria</taxon>
        <taxon>Pseudomonadati</taxon>
        <taxon>Bacteroidota</taxon>
        <taxon>Bacteroidia</taxon>
        <taxon>Bacteroidales</taxon>
        <taxon>Bacteroidaceae</taxon>
        <taxon>Phocaeicola</taxon>
    </lineage>
</organism>
<sequence>MYRILLLLTLACTFVFPTRAQYVRVNYDKKTVAAMVAAYGTETVAEAYYNKQVKAILERYNAAEIAAAGIFTSKFLDRKGLTELGIWSNQTENQYYRRIYYLVSAKIMPKIWTVAGMMLRSPQTALYWGSYLMKICTEVKTLCMQFESVVTNGSLSFNDIAFLQLNPQVASLFTLSENGGINWKTFLDDLGDIPHNFTKENLKADLDNLYNMGVNIATAGTENLSEHILEESNFHDLLQGNVTAIAHAVESSYDLYQSLDNSVGSTLLSLVGEPENVAGLFQLDNYNLTAWMTDYLRETMGQYYTQRWYIYRRDAGQEVLCYYSPATDDNSVINGGEWTRFNTSDANFYPNTAQTEQVLSNSERYAGWSRAQVEQLNRRNDGNTYSISYYRSSYIISKGGKQTKKAYAYSIKVTKSWNHTEEVYEDVFDSYTMDLNTFKGQLQARLSEYNENEEGTVYYIGSDAKNYYQATDEAKLKGSESVMISVTCHEGVSLISGTTQYKCRSCGSSLNAHSKECVMRTSVSGDEVLDLSGLDKLEQEYNGEAAVLQARIDRLKAENAELVRQIASATVEEAAVLRQAYNRNKDEIGRIETELSAVRRKQEELAQAKEEAAADNDVPTDDYYRIPAIMQDCKAAYDLTWKGEGWWSGYTYLREAVAPNINGVITFRASLRIARKPKYFLGIKIHRAIMEISWELTAEYSDTEVVDIIQFDPEKSETEKKDEVNSRLSEIAREYPSCKINTEYFRSEPPETDNTSDTYHLLWSSDRLEIARQVHTRLSHIYADLVSLEKMMHYKLSIVDVLRDAAPYINVERGRRLTLVEQCRKRWLHGAAENLHSVDYNDKYEDEERRNGNE</sequence>
<name>A0A173ZG09_PHOVU</name>
<evidence type="ECO:0000256" key="1">
    <source>
        <dbReference type="SAM" id="Coils"/>
    </source>
</evidence>
<gene>
    <name evidence="3" type="ORF">ERS852457_00764</name>
</gene>
<feature type="signal peptide" evidence="2">
    <location>
        <begin position="1"/>
        <end position="20"/>
    </location>
</feature>
<keyword evidence="1" id="KW-0175">Coiled coil</keyword>
<evidence type="ECO:0000256" key="2">
    <source>
        <dbReference type="SAM" id="SignalP"/>
    </source>
</evidence>
<evidence type="ECO:0000313" key="3">
    <source>
        <dbReference type="EMBL" id="CUN74570.1"/>
    </source>
</evidence>
<protein>
    <submittedName>
        <fullName evidence="3">Uncharacterized protein</fullName>
    </submittedName>
</protein>
<dbReference type="AlphaFoldDB" id="A0A173ZG09"/>
<dbReference type="EMBL" id="CYZI01000002">
    <property type="protein sequence ID" value="CUN74570.1"/>
    <property type="molecule type" value="Genomic_DNA"/>
</dbReference>
<feature type="coiled-coil region" evidence="1">
    <location>
        <begin position="538"/>
        <end position="618"/>
    </location>
</feature>
<reference evidence="3 4" key="1">
    <citation type="submission" date="2015-09" db="EMBL/GenBank/DDBJ databases">
        <authorList>
            <consortium name="Pathogen Informatics"/>
        </authorList>
    </citation>
    <scope>NUCLEOTIDE SEQUENCE [LARGE SCALE GENOMIC DNA]</scope>
    <source>
        <strain evidence="3 4">2789STDY5834842</strain>
    </source>
</reference>
<evidence type="ECO:0000313" key="4">
    <source>
        <dbReference type="Proteomes" id="UP000095333"/>
    </source>
</evidence>